<comment type="caution">
    <text evidence="1">The sequence shown here is derived from an EMBL/GenBank/DDBJ whole genome shotgun (WGS) entry which is preliminary data.</text>
</comment>
<evidence type="ECO:0000313" key="2">
    <source>
        <dbReference type="Proteomes" id="UP000035054"/>
    </source>
</evidence>
<dbReference type="EMBL" id="JXUO01000069">
    <property type="protein sequence ID" value="KKZ15091.1"/>
    <property type="molecule type" value="Genomic_DNA"/>
</dbReference>
<reference evidence="1 2" key="1">
    <citation type="submission" date="2015-01" db="EMBL/GenBank/DDBJ databases">
        <title>Lifestyle Evolution in Cyanobacterial Symbionts of Sponges.</title>
        <authorList>
            <person name="Burgsdorf I."/>
            <person name="Slaby B.M."/>
            <person name="Handley K.M."/>
            <person name="Haber M."/>
            <person name="Blom J."/>
            <person name="Marshall C.W."/>
            <person name="Gilbert J.A."/>
            <person name="Hentschel U."/>
            <person name="Steindler L."/>
        </authorList>
    </citation>
    <scope>NUCLEOTIDE SEQUENCE [LARGE SCALE GENOMIC DNA]</scope>
    <source>
        <strain evidence="1">142</strain>
    </source>
</reference>
<accession>A0A6N3X4W4</accession>
<protein>
    <submittedName>
        <fullName evidence="1">Uncharacterized protein</fullName>
    </submittedName>
</protein>
<proteinExistence type="predicted"/>
<dbReference type="AlphaFoldDB" id="A0A6N3X4W4"/>
<evidence type="ECO:0000313" key="1">
    <source>
        <dbReference type="EMBL" id="KKZ15091.1"/>
    </source>
</evidence>
<organism evidence="1 2">
    <name type="scientific">Candidatus Synechococcus spongiarum 142</name>
    <dbReference type="NCBI Taxonomy" id="1608213"/>
    <lineage>
        <taxon>Bacteria</taxon>
        <taxon>Bacillati</taxon>
        <taxon>Cyanobacteriota</taxon>
        <taxon>Cyanophyceae</taxon>
        <taxon>Synechococcales</taxon>
        <taxon>Synechococcaceae</taxon>
        <taxon>Synechococcus</taxon>
    </lineage>
</organism>
<feature type="non-terminal residue" evidence="1">
    <location>
        <position position="73"/>
    </location>
</feature>
<sequence length="73" mass="7656">MVVVGMGTLEKHLGKGLSRATTCGDCPTQVERGAPPFRGATNKAGQSPVLEYLGSWLADVQDSAGVQGRTLWP</sequence>
<dbReference type="Proteomes" id="UP000035054">
    <property type="component" value="Unassembled WGS sequence"/>
</dbReference>
<name>A0A6N3X4W4_9SYNE</name>
<gene>
    <name evidence="1" type="ORF">TH68_02255</name>
</gene>